<dbReference type="SUPFAM" id="SSF56399">
    <property type="entry name" value="ADP-ribosylation"/>
    <property type="match status" value="1"/>
</dbReference>
<name>A0A6G1L545_9PEZI</name>
<dbReference type="Gene3D" id="3.20.170.20">
    <property type="entry name" value="Protein of unknown function DUF952"/>
    <property type="match status" value="1"/>
</dbReference>
<sequence>MPSPTYLYKLLESPPPSPLPETFPPTKLDAKDGFIHLSMAKQIPVTAKLFFAEHETVWLLKLRTADLDGEIKYSTEAAGGVPEGCAHLHDSEKGLGVHNIEEVMCLFKSAEEDWSDVPILQTLED</sequence>
<evidence type="ECO:0000313" key="2">
    <source>
        <dbReference type="Proteomes" id="UP000799436"/>
    </source>
</evidence>
<dbReference type="Pfam" id="PF06108">
    <property type="entry name" value="DUF952"/>
    <property type="match status" value="1"/>
</dbReference>
<organism evidence="1 2">
    <name type="scientific">Teratosphaeria nubilosa</name>
    <dbReference type="NCBI Taxonomy" id="161662"/>
    <lineage>
        <taxon>Eukaryota</taxon>
        <taxon>Fungi</taxon>
        <taxon>Dikarya</taxon>
        <taxon>Ascomycota</taxon>
        <taxon>Pezizomycotina</taxon>
        <taxon>Dothideomycetes</taxon>
        <taxon>Dothideomycetidae</taxon>
        <taxon>Mycosphaerellales</taxon>
        <taxon>Teratosphaeriaceae</taxon>
        <taxon>Teratosphaeria</taxon>
    </lineage>
</organism>
<feature type="non-terminal residue" evidence="1">
    <location>
        <position position="125"/>
    </location>
</feature>
<evidence type="ECO:0000313" key="1">
    <source>
        <dbReference type="EMBL" id="KAF2767548.1"/>
    </source>
</evidence>
<dbReference type="InterPro" id="IPR009297">
    <property type="entry name" value="DUF952"/>
</dbReference>
<evidence type="ECO:0008006" key="3">
    <source>
        <dbReference type="Google" id="ProtNLM"/>
    </source>
</evidence>
<dbReference type="PANTHER" id="PTHR34129:SF1">
    <property type="entry name" value="DUF952 DOMAIN-CONTAINING PROTEIN"/>
    <property type="match status" value="1"/>
</dbReference>
<dbReference type="OrthoDB" id="3335358at2759"/>
<gene>
    <name evidence="1" type="ORF">EJ03DRAFT_296246</name>
</gene>
<dbReference type="AlphaFoldDB" id="A0A6G1L545"/>
<accession>A0A6G1L545</accession>
<reference evidence="1" key="1">
    <citation type="journal article" date="2020" name="Stud. Mycol.">
        <title>101 Dothideomycetes genomes: a test case for predicting lifestyles and emergence of pathogens.</title>
        <authorList>
            <person name="Haridas S."/>
            <person name="Albert R."/>
            <person name="Binder M."/>
            <person name="Bloem J."/>
            <person name="Labutti K."/>
            <person name="Salamov A."/>
            <person name="Andreopoulos B."/>
            <person name="Baker S."/>
            <person name="Barry K."/>
            <person name="Bills G."/>
            <person name="Bluhm B."/>
            <person name="Cannon C."/>
            <person name="Castanera R."/>
            <person name="Culley D."/>
            <person name="Daum C."/>
            <person name="Ezra D."/>
            <person name="Gonzalez J."/>
            <person name="Henrissat B."/>
            <person name="Kuo A."/>
            <person name="Liang C."/>
            <person name="Lipzen A."/>
            <person name="Lutzoni F."/>
            <person name="Magnuson J."/>
            <person name="Mondo S."/>
            <person name="Nolan M."/>
            <person name="Ohm R."/>
            <person name="Pangilinan J."/>
            <person name="Park H.-J."/>
            <person name="Ramirez L."/>
            <person name="Alfaro M."/>
            <person name="Sun H."/>
            <person name="Tritt A."/>
            <person name="Yoshinaga Y."/>
            <person name="Zwiers L.-H."/>
            <person name="Turgeon B."/>
            <person name="Goodwin S."/>
            <person name="Spatafora J."/>
            <person name="Crous P."/>
            <person name="Grigoriev I."/>
        </authorList>
    </citation>
    <scope>NUCLEOTIDE SEQUENCE</scope>
    <source>
        <strain evidence="1">CBS 116005</strain>
    </source>
</reference>
<keyword evidence="2" id="KW-1185">Reference proteome</keyword>
<protein>
    <recommendedName>
        <fullName evidence="3">DUF952-domain-containing protein</fullName>
    </recommendedName>
</protein>
<dbReference type="PANTHER" id="PTHR34129">
    <property type="entry name" value="BLR1139 PROTEIN"/>
    <property type="match status" value="1"/>
</dbReference>
<proteinExistence type="predicted"/>
<dbReference type="Proteomes" id="UP000799436">
    <property type="component" value="Unassembled WGS sequence"/>
</dbReference>
<dbReference type="EMBL" id="ML995854">
    <property type="protein sequence ID" value="KAF2767548.1"/>
    <property type="molecule type" value="Genomic_DNA"/>
</dbReference>